<gene>
    <name evidence="2" type="ORF">FOQG_19570</name>
</gene>
<dbReference type="AlphaFoldDB" id="X0BB24"/>
<dbReference type="EMBL" id="KI979949">
    <property type="protein sequence ID" value="EXK75664.1"/>
    <property type="molecule type" value="Genomic_DNA"/>
</dbReference>
<keyword evidence="3" id="KW-1185">Reference proteome</keyword>
<name>X0BB24_FUSOX</name>
<evidence type="ECO:0000313" key="3">
    <source>
        <dbReference type="Proteomes" id="UP000030663"/>
    </source>
</evidence>
<sequence length="58" mass="6415">MEDTDIVRPYLLMRCLLLAAAFPPTSLLGLILETHSRQATTSLKSRSGSLTKRQITTP</sequence>
<evidence type="ECO:0000256" key="1">
    <source>
        <dbReference type="SAM" id="MobiDB-lite"/>
    </source>
</evidence>
<reference evidence="2 3" key="1">
    <citation type="submission" date="2011-11" db="EMBL/GenBank/DDBJ databases">
        <title>The Genome Sequence of Fusarium oxysporum PHW815.</title>
        <authorList>
            <consortium name="The Broad Institute Genome Sequencing Platform"/>
            <person name="Ma L.-J."/>
            <person name="Gale L.R."/>
            <person name="Schwartz D.C."/>
            <person name="Zhou S."/>
            <person name="Corby-Kistler H."/>
            <person name="Young S.K."/>
            <person name="Zeng Q."/>
            <person name="Gargeya S."/>
            <person name="Fitzgerald M."/>
            <person name="Haas B."/>
            <person name="Abouelleil A."/>
            <person name="Alvarado L."/>
            <person name="Arachchi H.M."/>
            <person name="Berlin A."/>
            <person name="Brown A."/>
            <person name="Chapman S.B."/>
            <person name="Chen Z."/>
            <person name="Dunbar C."/>
            <person name="Freedman E."/>
            <person name="Gearin G."/>
            <person name="Goldberg J."/>
            <person name="Griggs A."/>
            <person name="Gujja S."/>
            <person name="Heiman D."/>
            <person name="Howarth C."/>
            <person name="Larson L."/>
            <person name="Lui A."/>
            <person name="MacDonald P.J.P."/>
            <person name="Montmayeur A."/>
            <person name="Murphy C."/>
            <person name="Neiman D."/>
            <person name="Pearson M."/>
            <person name="Priest M."/>
            <person name="Roberts A."/>
            <person name="Saif S."/>
            <person name="Shea T."/>
            <person name="Shenoy N."/>
            <person name="Sisk P."/>
            <person name="Stolte C."/>
            <person name="Sykes S."/>
            <person name="Wortman J."/>
            <person name="Nusbaum C."/>
            <person name="Birren B."/>
        </authorList>
    </citation>
    <scope>NUCLEOTIDE SEQUENCE [LARGE SCALE GENOMIC DNA]</scope>
    <source>
        <strain evidence="2 3">54005</strain>
    </source>
</reference>
<dbReference type="HOGENOM" id="CLU_2979192_0_0_1"/>
<protein>
    <submittedName>
        <fullName evidence="2">Uncharacterized protein</fullName>
    </submittedName>
</protein>
<evidence type="ECO:0000313" key="2">
    <source>
        <dbReference type="EMBL" id="EXK75664.1"/>
    </source>
</evidence>
<proteinExistence type="predicted"/>
<organism evidence="2 3">
    <name type="scientific">Fusarium oxysporum f. sp. raphani 54005</name>
    <dbReference type="NCBI Taxonomy" id="1089458"/>
    <lineage>
        <taxon>Eukaryota</taxon>
        <taxon>Fungi</taxon>
        <taxon>Dikarya</taxon>
        <taxon>Ascomycota</taxon>
        <taxon>Pezizomycotina</taxon>
        <taxon>Sordariomycetes</taxon>
        <taxon>Hypocreomycetidae</taxon>
        <taxon>Hypocreales</taxon>
        <taxon>Nectriaceae</taxon>
        <taxon>Fusarium</taxon>
        <taxon>Fusarium oxysporum species complex</taxon>
    </lineage>
</organism>
<feature type="region of interest" description="Disordered" evidence="1">
    <location>
        <begin position="39"/>
        <end position="58"/>
    </location>
</feature>
<accession>X0BB24</accession>
<dbReference type="Proteomes" id="UP000030663">
    <property type="component" value="Unassembled WGS sequence"/>
</dbReference>